<dbReference type="Proteomes" id="UP001621714">
    <property type="component" value="Unassembled WGS sequence"/>
</dbReference>
<dbReference type="EMBL" id="JBANFI010000003">
    <property type="protein sequence ID" value="MFK7160554.1"/>
    <property type="molecule type" value="Genomic_DNA"/>
</dbReference>
<gene>
    <name evidence="1" type="ORF">V6U78_05835</name>
</gene>
<name>A0ABW8PXD0_9GAMM</name>
<reference evidence="1 2" key="1">
    <citation type="submission" date="2024-02" db="EMBL/GenBank/DDBJ databases">
        <title>Marinospirillum sp. MEB 164 isolated from Lonar lake sediment.</title>
        <authorList>
            <person name="Joshi A."/>
            <person name="Thite S."/>
        </authorList>
    </citation>
    <scope>NUCLEOTIDE SEQUENCE [LARGE SCALE GENOMIC DNA]</scope>
    <source>
        <strain evidence="1 2">MEB164</strain>
    </source>
</reference>
<comment type="caution">
    <text evidence="1">The sequence shown here is derived from an EMBL/GenBank/DDBJ whole genome shotgun (WGS) entry which is preliminary data.</text>
</comment>
<dbReference type="InterPro" id="IPR036291">
    <property type="entry name" value="NAD(P)-bd_dom_sf"/>
</dbReference>
<dbReference type="CDD" id="cd05325">
    <property type="entry name" value="carb_red_sniffer_like_SDR_c"/>
    <property type="match status" value="1"/>
</dbReference>
<protein>
    <submittedName>
        <fullName evidence="1">SDR family NAD(P)-dependent oxidoreductase</fullName>
    </submittedName>
</protein>
<evidence type="ECO:0000313" key="1">
    <source>
        <dbReference type="EMBL" id="MFK7160554.1"/>
    </source>
</evidence>
<dbReference type="RefSeq" id="WP_405338376.1">
    <property type="nucleotide sequence ID" value="NZ_JBANFI010000003.1"/>
</dbReference>
<organism evidence="1 2">
    <name type="scientific">Marinospirillum alkalitolerans</name>
    <dbReference type="NCBI Taxonomy" id="3123374"/>
    <lineage>
        <taxon>Bacteria</taxon>
        <taxon>Pseudomonadati</taxon>
        <taxon>Pseudomonadota</taxon>
        <taxon>Gammaproteobacteria</taxon>
        <taxon>Oceanospirillales</taxon>
        <taxon>Oceanospirillaceae</taxon>
        <taxon>Marinospirillum</taxon>
    </lineage>
</organism>
<sequence>MHLIIAGAGSGIGLALVESCLAEKHWTQISALYRRSGTALMALAEQDPRLVCYQLDLADDQQVAAWAQQSRHPVDWLINTSGILHDQAQDLQPEKSLQQLKRQSLMTSLTHNALNHLLLLQQLQPYFNKQRPVVIASLSARVGSIGDNRLGGWYAYRASKAALNQLMHTAAIELRRTHPGSLCVTLHPGTTDTPLSAPFQARVPAAQLFDARQSAAYLLQVLRGLTPEQTGGFFAWDGQPIPW</sequence>
<dbReference type="PANTHER" id="PTHR43544:SF12">
    <property type="entry name" value="NAD(P)-BINDING ROSSMANN-FOLD SUPERFAMILY PROTEIN"/>
    <property type="match status" value="1"/>
</dbReference>
<dbReference type="InterPro" id="IPR051468">
    <property type="entry name" value="Fungal_SecMetab_SDRs"/>
</dbReference>
<dbReference type="Gene3D" id="3.40.50.720">
    <property type="entry name" value="NAD(P)-binding Rossmann-like Domain"/>
    <property type="match status" value="1"/>
</dbReference>
<dbReference type="SUPFAM" id="SSF51735">
    <property type="entry name" value="NAD(P)-binding Rossmann-fold domains"/>
    <property type="match status" value="1"/>
</dbReference>
<keyword evidence="2" id="KW-1185">Reference proteome</keyword>
<dbReference type="PANTHER" id="PTHR43544">
    <property type="entry name" value="SHORT-CHAIN DEHYDROGENASE/REDUCTASE"/>
    <property type="match status" value="1"/>
</dbReference>
<dbReference type="Pfam" id="PF00106">
    <property type="entry name" value="adh_short"/>
    <property type="match status" value="1"/>
</dbReference>
<proteinExistence type="predicted"/>
<accession>A0ABW8PXD0</accession>
<dbReference type="InterPro" id="IPR002347">
    <property type="entry name" value="SDR_fam"/>
</dbReference>
<dbReference type="PRINTS" id="PR00081">
    <property type="entry name" value="GDHRDH"/>
</dbReference>
<evidence type="ECO:0000313" key="2">
    <source>
        <dbReference type="Proteomes" id="UP001621714"/>
    </source>
</evidence>